<accession>A0A194WU36</accession>
<dbReference type="InParanoid" id="A0A194WU36"/>
<gene>
    <name evidence="1" type="ORF">LY89DRAFT_555657</name>
</gene>
<dbReference type="CDD" id="cd00920">
    <property type="entry name" value="Cupredoxin"/>
    <property type="match status" value="1"/>
</dbReference>
<dbReference type="GeneID" id="28818091"/>
<dbReference type="Gene3D" id="2.60.40.420">
    <property type="entry name" value="Cupredoxins - blue copper proteins"/>
    <property type="match status" value="1"/>
</dbReference>
<protein>
    <submittedName>
        <fullName evidence="1">Uncharacterized protein</fullName>
    </submittedName>
</protein>
<dbReference type="InterPro" id="IPR052953">
    <property type="entry name" value="Ser-rich/MCO-related"/>
</dbReference>
<dbReference type="AlphaFoldDB" id="A0A194WU36"/>
<dbReference type="PANTHER" id="PTHR34883:SF4">
    <property type="entry name" value="CUPREDOXIN"/>
    <property type="match status" value="1"/>
</dbReference>
<dbReference type="OrthoDB" id="5985073at2759"/>
<dbReference type="SUPFAM" id="SSF49503">
    <property type="entry name" value="Cupredoxins"/>
    <property type="match status" value="1"/>
</dbReference>
<dbReference type="RefSeq" id="XP_018065823.1">
    <property type="nucleotide sequence ID" value="XM_018208365.1"/>
</dbReference>
<sequence length="97" mass="10355">DLVFTPSSVNASVGDSILFLFESGNHSVTQSTFDNPCERLSGGLDSGYEANVNNADTTTPNYTISVTSSNSEWFYSKQGTECEDGMVFALNPSSAQP</sequence>
<organism evidence="1 2">
    <name type="scientific">Mollisia scopiformis</name>
    <name type="common">Conifer needle endophyte fungus</name>
    <name type="synonym">Phialocephala scopiformis</name>
    <dbReference type="NCBI Taxonomy" id="149040"/>
    <lineage>
        <taxon>Eukaryota</taxon>
        <taxon>Fungi</taxon>
        <taxon>Dikarya</taxon>
        <taxon>Ascomycota</taxon>
        <taxon>Pezizomycotina</taxon>
        <taxon>Leotiomycetes</taxon>
        <taxon>Helotiales</taxon>
        <taxon>Mollisiaceae</taxon>
        <taxon>Mollisia</taxon>
    </lineage>
</organism>
<evidence type="ECO:0000313" key="1">
    <source>
        <dbReference type="EMBL" id="KUJ11468.1"/>
    </source>
</evidence>
<name>A0A194WU36_MOLSC</name>
<dbReference type="Proteomes" id="UP000070700">
    <property type="component" value="Unassembled WGS sequence"/>
</dbReference>
<keyword evidence="2" id="KW-1185">Reference proteome</keyword>
<proteinExistence type="predicted"/>
<feature type="non-terminal residue" evidence="1">
    <location>
        <position position="1"/>
    </location>
</feature>
<evidence type="ECO:0000313" key="2">
    <source>
        <dbReference type="Proteomes" id="UP000070700"/>
    </source>
</evidence>
<dbReference type="PANTHER" id="PTHR34883">
    <property type="entry name" value="SERINE-RICH PROTEIN, PUTATIVE-RELATED-RELATED"/>
    <property type="match status" value="1"/>
</dbReference>
<reference evidence="1 2" key="1">
    <citation type="submission" date="2015-10" db="EMBL/GenBank/DDBJ databases">
        <title>Full genome of DAOMC 229536 Phialocephala scopiformis, a fungal endophyte of spruce producing the potent anti-insectan compound rugulosin.</title>
        <authorList>
            <consortium name="DOE Joint Genome Institute"/>
            <person name="Walker A.K."/>
            <person name="Frasz S.L."/>
            <person name="Seifert K.A."/>
            <person name="Miller J.D."/>
            <person name="Mondo S.J."/>
            <person name="Labutti K."/>
            <person name="Lipzen A."/>
            <person name="Dockter R."/>
            <person name="Kennedy M."/>
            <person name="Grigoriev I.V."/>
            <person name="Spatafora J.W."/>
        </authorList>
    </citation>
    <scope>NUCLEOTIDE SEQUENCE [LARGE SCALE GENOMIC DNA]</scope>
    <source>
        <strain evidence="1 2">CBS 120377</strain>
    </source>
</reference>
<dbReference type="STRING" id="149040.A0A194WU36"/>
<dbReference type="InterPro" id="IPR008972">
    <property type="entry name" value="Cupredoxin"/>
</dbReference>
<dbReference type="KEGG" id="psco:LY89DRAFT_555657"/>
<feature type="non-terminal residue" evidence="1">
    <location>
        <position position="97"/>
    </location>
</feature>
<dbReference type="EMBL" id="KQ947426">
    <property type="protein sequence ID" value="KUJ11468.1"/>
    <property type="molecule type" value="Genomic_DNA"/>
</dbReference>